<dbReference type="Gene3D" id="3.30.160.20">
    <property type="match status" value="1"/>
</dbReference>
<evidence type="ECO:0000313" key="4">
    <source>
        <dbReference type="Proteomes" id="UP000714275"/>
    </source>
</evidence>
<organism evidence="3 4">
    <name type="scientific">Suillus placidus</name>
    <dbReference type="NCBI Taxonomy" id="48579"/>
    <lineage>
        <taxon>Eukaryota</taxon>
        <taxon>Fungi</taxon>
        <taxon>Dikarya</taxon>
        <taxon>Basidiomycota</taxon>
        <taxon>Agaricomycotina</taxon>
        <taxon>Agaricomycetes</taxon>
        <taxon>Agaricomycetidae</taxon>
        <taxon>Boletales</taxon>
        <taxon>Suillineae</taxon>
        <taxon>Suillaceae</taxon>
        <taxon>Suillus</taxon>
    </lineage>
</organism>
<dbReference type="OrthoDB" id="112668at2759"/>
<dbReference type="AlphaFoldDB" id="A0A9P7D578"/>
<gene>
    <name evidence="3" type="ORF">EV702DRAFT_73826</name>
</gene>
<dbReference type="InterPro" id="IPR014720">
    <property type="entry name" value="dsRBD_dom"/>
</dbReference>
<proteinExistence type="predicted"/>
<dbReference type="EMBL" id="JABBWD010000011">
    <property type="protein sequence ID" value="KAG1779538.1"/>
    <property type="molecule type" value="Genomic_DNA"/>
</dbReference>
<name>A0A9P7D578_9AGAM</name>
<dbReference type="SUPFAM" id="SSF54768">
    <property type="entry name" value="dsRNA-binding domain-like"/>
    <property type="match status" value="1"/>
</dbReference>
<dbReference type="PROSITE" id="PS50137">
    <property type="entry name" value="DS_RBD"/>
    <property type="match status" value="1"/>
</dbReference>
<sequence>MSSTHFTMRLNNFLQARYGASFAAHFKYEVTSSGPQNLTVWTGTYFIDDIKYGDGSATNKRDAKEAAAQKTIEMLEAEGNDVPPN</sequence>
<evidence type="ECO:0000313" key="3">
    <source>
        <dbReference type="EMBL" id="KAG1779538.1"/>
    </source>
</evidence>
<evidence type="ECO:0000256" key="1">
    <source>
        <dbReference type="PROSITE-ProRule" id="PRU00266"/>
    </source>
</evidence>
<dbReference type="Pfam" id="PF00035">
    <property type="entry name" value="dsrm"/>
    <property type="match status" value="1"/>
</dbReference>
<keyword evidence="1" id="KW-0694">RNA-binding</keyword>
<dbReference type="GO" id="GO:0003723">
    <property type="term" value="F:RNA binding"/>
    <property type="evidence" value="ECO:0007669"/>
    <property type="project" value="UniProtKB-UniRule"/>
</dbReference>
<keyword evidence="4" id="KW-1185">Reference proteome</keyword>
<accession>A0A9P7D578</accession>
<feature type="domain" description="DRBM" evidence="2">
    <location>
        <begin position="5"/>
        <end position="77"/>
    </location>
</feature>
<protein>
    <recommendedName>
        <fullName evidence="2">DRBM domain-containing protein</fullName>
    </recommendedName>
</protein>
<evidence type="ECO:0000259" key="2">
    <source>
        <dbReference type="PROSITE" id="PS50137"/>
    </source>
</evidence>
<comment type="caution">
    <text evidence="3">The sequence shown here is derived from an EMBL/GenBank/DDBJ whole genome shotgun (WGS) entry which is preliminary data.</text>
</comment>
<reference evidence="3" key="1">
    <citation type="journal article" date="2020" name="New Phytol.">
        <title>Comparative genomics reveals dynamic genome evolution in host specialist ectomycorrhizal fungi.</title>
        <authorList>
            <person name="Lofgren L.A."/>
            <person name="Nguyen N.H."/>
            <person name="Vilgalys R."/>
            <person name="Ruytinx J."/>
            <person name="Liao H.L."/>
            <person name="Branco S."/>
            <person name="Kuo A."/>
            <person name="LaButti K."/>
            <person name="Lipzen A."/>
            <person name="Andreopoulos W."/>
            <person name="Pangilinan J."/>
            <person name="Riley R."/>
            <person name="Hundley H."/>
            <person name="Na H."/>
            <person name="Barry K."/>
            <person name="Grigoriev I.V."/>
            <person name="Stajich J.E."/>
            <person name="Kennedy P.G."/>
        </authorList>
    </citation>
    <scope>NUCLEOTIDE SEQUENCE</scope>
    <source>
        <strain evidence="3">DOB743</strain>
    </source>
</reference>
<dbReference type="Proteomes" id="UP000714275">
    <property type="component" value="Unassembled WGS sequence"/>
</dbReference>